<name>A0A382L7D1_9ZZZZ</name>
<dbReference type="AlphaFoldDB" id="A0A382L7D1"/>
<feature type="non-terminal residue" evidence="2">
    <location>
        <position position="1"/>
    </location>
</feature>
<protein>
    <recommendedName>
        <fullName evidence="1">LTD domain-containing protein</fullName>
    </recommendedName>
</protein>
<gene>
    <name evidence="2" type="ORF">METZ01_LOCUS283996</name>
</gene>
<evidence type="ECO:0000259" key="1">
    <source>
        <dbReference type="PROSITE" id="PS51841"/>
    </source>
</evidence>
<accession>A0A382L7D1</accession>
<feature type="non-terminal residue" evidence="2">
    <location>
        <position position="382"/>
    </location>
</feature>
<organism evidence="2">
    <name type="scientific">marine metagenome</name>
    <dbReference type="NCBI Taxonomy" id="408172"/>
    <lineage>
        <taxon>unclassified sequences</taxon>
        <taxon>metagenomes</taxon>
        <taxon>ecological metagenomes</taxon>
    </lineage>
</organism>
<dbReference type="PROSITE" id="PS51841">
    <property type="entry name" value="LTD"/>
    <property type="match status" value="1"/>
</dbReference>
<feature type="domain" description="LTD" evidence="1">
    <location>
        <begin position="328"/>
        <end position="382"/>
    </location>
</feature>
<reference evidence="2" key="1">
    <citation type="submission" date="2018-05" db="EMBL/GenBank/DDBJ databases">
        <authorList>
            <person name="Lanie J.A."/>
            <person name="Ng W.-L."/>
            <person name="Kazmierczak K.M."/>
            <person name="Andrzejewski T.M."/>
            <person name="Davidsen T.M."/>
            <person name="Wayne K.J."/>
            <person name="Tettelin H."/>
            <person name="Glass J.I."/>
            <person name="Rusch D."/>
            <person name="Podicherti R."/>
            <person name="Tsui H.-C.T."/>
            <person name="Winkler M.E."/>
        </authorList>
    </citation>
    <scope>NUCLEOTIDE SEQUENCE</scope>
</reference>
<sequence length="382" mass="42408">VIRYIIKPLFILLLIIVPVFAQDVCPPNGLTVTPGVSTLNVSWQNPGFYAGTHNVSPQNQNYHTGSVKENVGFTQTSRINCVNNQQGWVMFDITSLPAGIEPLTVEFNFYVYGTNWPYWAVTPVTSNPLNTTVNALYNDIVEGAGTSGASDYGTFNEGELFSIGPYSYQLIGSVSEDIASTRSNQNWFTIGIVDYDYLPEWWIYLEGWNEPHPPSLTVTYGEGERYIVPAIPQPSAAGADISDYKEAVINGTQEEIPTQHAQVIVNNDRNYARDCLGAVGYYLFMDGDTLLYTDRNVFEMEGTNGQEYCFYVIAEVPIPDSTTVISSDTTQVTNSDLFFSEYAEGSSNNKYLEIYNGTGADVDLSNYLIMQNSNGGPWDEYV</sequence>
<evidence type="ECO:0000313" key="2">
    <source>
        <dbReference type="EMBL" id="SVC31142.1"/>
    </source>
</evidence>
<dbReference type="EMBL" id="UINC01084465">
    <property type="protein sequence ID" value="SVC31142.1"/>
    <property type="molecule type" value="Genomic_DNA"/>
</dbReference>
<dbReference type="InterPro" id="IPR001322">
    <property type="entry name" value="Lamin_tail_dom"/>
</dbReference>
<proteinExistence type="predicted"/>